<dbReference type="Proteomes" id="UP001596513">
    <property type="component" value="Unassembled WGS sequence"/>
</dbReference>
<dbReference type="EMBL" id="JBHTEK010000001">
    <property type="protein sequence ID" value="MFC7667342.1"/>
    <property type="molecule type" value="Genomic_DNA"/>
</dbReference>
<protein>
    <recommendedName>
        <fullName evidence="5">Cation diffusion facilitator family transporter</fullName>
    </recommendedName>
</protein>
<dbReference type="RefSeq" id="WP_380201801.1">
    <property type="nucleotide sequence ID" value="NZ_JBHTEK010000001.1"/>
</dbReference>
<dbReference type="PANTHER" id="PTHR13414">
    <property type="entry name" value="HUEL-CATION TRANSPORTER"/>
    <property type="match status" value="1"/>
</dbReference>
<keyword evidence="2" id="KW-1133">Transmembrane helix</keyword>
<reference evidence="4" key="1">
    <citation type="journal article" date="2019" name="Int. J. Syst. Evol. Microbiol.">
        <title>The Global Catalogue of Microorganisms (GCM) 10K type strain sequencing project: providing services to taxonomists for standard genome sequencing and annotation.</title>
        <authorList>
            <consortium name="The Broad Institute Genomics Platform"/>
            <consortium name="The Broad Institute Genome Sequencing Center for Infectious Disease"/>
            <person name="Wu L."/>
            <person name="Ma J."/>
        </authorList>
    </citation>
    <scope>NUCLEOTIDE SEQUENCE [LARGE SCALE GENOMIC DNA]</scope>
    <source>
        <strain evidence="4">JCM 19635</strain>
    </source>
</reference>
<dbReference type="InterPro" id="IPR036837">
    <property type="entry name" value="Cation_efflux_CTD_sf"/>
</dbReference>
<keyword evidence="2" id="KW-0812">Transmembrane</keyword>
<sequence>MGLVFALVGVFLGHYLDNPYFDGGASIAIGLLLMLVAIFLVGKTKRLIVGLGVDDATLASLATVVKGQSAVETFRPPLTMYLGPTDVVLALDVDFRDELSAVEVESAIEELQTAIKTAHPEFQHIFVEAKALAKRRHNQPVV</sequence>
<keyword evidence="1" id="KW-0813">Transport</keyword>
<dbReference type="InterPro" id="IPR040177">
    <property type="entry name" value="SLC30A9"/>
</dbReference>
<evidence type="ECO:0000256" key="2">
    <source>
        <dbReference type="SAM" id="Phobius"/>
    </source>
</evidence>
<evidence type="ECO:0000256" key="1">
    <source>
        <dbReference type="ARBA" id="ARBA00022448"/>
    </source>
</evidence>
<dbReference type="PANTHER" id="PTHR13414:SF9">
    <property type="entry name" value="PROTON-COUPLED ZINC ANTIPORTER SLC30A9, MITOCHONDRIAL"/>
    <property type="match status" value="1"/>
</dbReference>
<feature type="transmembrane region" description="Helical" evidence="2">
    <location>
        <begin position="20"/>
        <end position="41"/>
    </location>
</feature>
<gene>
    <name evidence="3" type="ORF">ACFQT0_07905</name>
</gene>
<comment type="caution">
    <text evidence="3">The sequence shown here is derived from an EMBL/GenBank/DDBJ whole genome shotgun (WGS) entry which is preliminary data.</text>
</comment>
<keyword evidence="4" id="KW-1185">Reference proteome</keyword>
<evidence type="ECO:0000313" key="3">
    <source>
        <dbReference type="EMBL" id="MFC7667342.1"/>
    </source>
</evidence>
<proteinExistence type="predicted"/>
<evidence type="ECO:0000313" key="4">
    <source>
        <dbReference type="Proteomes" id="UP001596513"/>
    </source>
</evidence>
<keyword evidence="2" id="KW-0472">Membrane</keyword>
<dbReference type="SUPFAM" id="SSF160240">
    <property type="entry name" value="Cation efflux protein cytoplasmic domain-like"/>
    <property type="match status" value="1"/>
</dbReference>
<accession>A0ABW2U4P3</accession>
<organism evidence="3 4">
    <name type="scientific">Hymenobacter humi</name>
    <dbReference type="NCBI Taxonomy" id="1411620"/>
    <lineage>
        <taxon>Bacteria</taxon>
        <taxon>Pseudomonadati</taxon>
        <taxon>Bacteroidota</taxon>
        <taxon>Cytophagia</taxon>
        <taxon>Cytophagales</taxon>
        <taxon>Hymenobacteraceae</taxon>
        <taxon>Hymenobacter</taxon>
    </lineage>
</organism>
<name>A0ABW2U4P3_9BACT</name>
<evidence type="ECO:0008006" key="5">
    <source>
        <dbReference type="Google" id="ProtNLM"/>
    </source>
</evidence>